<gene>
    <name evidence="2" type="ORF">HW555_006516</name>
</gene>
<dbReference type="AlphaFoldDB" id="A0A835GFX8"/>
<dbReference type="Pfam" id="PF14977">
    <property type="entry name" value="FAM194"/>
    <property type="match status" value="1"/>
</dbReference>
<protein>
    <recommendedName>
        <fullName evidence="1">FAM194 C-terminal domain-containing protein</fullName>
    </recommendedName>
</protein>
<accession>A0A835GFX8</accession>
<evidence type="ECO:0000313" key="2">
    <source>
        <dbReference type="EMBL" id="KAF9415993.1"/>
    </source>
</evidence>
<reference evidence="2" key="1">
    <citation type="submission" date="2020-08" db="EMBL/GenBank/DDBJ databases">
        <title>Spodoptera exigua strain:BAW_Kor-Di-RS1 Genome sequencing and assembly.</title>
        <authorList>
            <person name="Kim J."/>
            <person name="Nam H.Y."/>
            <person name="Kwon M."/>
            <person name="Choi J.H."/>
            <person name="Cho S.R."/>
            <person name="Kim G.-H."/>
        </authorList>
    </citation>
    <scope>NUCLEOTIDE SEQUENCE</scope>
    <source>
        <strain evidence="2">BAW_Kor-Di-RS1</strain>
        <tissue evidence="2">Whole-body</tissue>
    </source>
</reference>
<feature type="domain" description="FAM194 C-terminal" evidence="1">
    <location>
        <begin position="17"/>
        <end position="144"/>
    </location>
</feature>
<evidence type="ECO:0000313" key="3">
    <source>
        <dbReference type="Proteomes" id="UP000648187"/>
    </source>
</evidence>
<organism evidence="2 3">
    <name type="scientific">Spodoptera exigua</name>
    <name type="common">Beet armyworm</name>
    <name type="synonym">Noctua fulgens</name>
    <dbReference type="NCBI Taxonomy" id="7107"/>
    <lineage>
        <taxon>Eukaryota</taxon>
        <taxon>Metazoa</taxon>
        <taxon>Ecdysozoa</taxon>
        <taxon>Arthropoda</taxon>
        <taxon>Hexapoda</taxon>
        <taxon>Insecta</taxon>
        <taxon>Pterygota</taxon>
        <taxon>Neoptera</taxon>
        <taxon>Endopterygota</taxon>
        <taxon>Lepidoptera</taxon>
        <taxon>Glossata</taxon>
        <taxon>Ditrysia</taxon>
        <taxon>Noctuoidea</taxon>
        <taxon>Noctuidae</taxon>
        <taxon>Amphipyrinae</taxon>
        <taxon>Spodoptera</taxon>
    </lineage>
</organism>
<dbReference type="Proteomes" id="UP000648187">
    <property type="component" value="Unassembled WGS sequence"/>
</dbReference>
<name>A0A835GFX8_SPOEX</name>
<dbReference type="PANTHER" id="PTHR23093">
    <property type="entry name" value="SIMILAR TO CHROMOSOME 3 OPEN READING FRAME 20"/>
    <property type="match status" value="1"/>
</dbReference>
<dbReference type="PANTHER" id="PTHR23093:SF16">
    <property type="entry name" value="FAM194 C-TERMINAL DOMAIN-CONTAINING PROTEIN"/>
    <property type="match status" value="1"/>
</dbReference>
<evidence type="ECO:0000259" key="1">
    <source>
        <dbReference type="Pfam" id="PF14977"/>
    </source>
</evidence>
<keyword evidence="3" id="KW-1185">Reference proteome</keyword>
<comment type="caution">
    <text evidence="2">The sequence shown here is derived from an EMBL/GenBank/DDBJ whole genome shotgun (WGS) entry which is preliminary data.</text>
</comment>
<sequence length="288" mass="33082">MVPSQPHRDWFSLNKNRQLYYDTGEILASVNSDGRGYWYYRSGPVALEYYNAKEPYVGQRYVVYSSGKEVEHGRVKPRTILALFDLQGNGIVYDHYGNVRLKYNQSEGVLVDPTLGSPSKWKWHTLNDPPVLQQVILNPHLKVRDSGIERLGKTQRALDSNPVQKEIDPEMIAIELDNFAREKTSKLIQKYKKLEIRMKAIKLNEQFSLRIHDQATIHLFFRDGTTSLKLNLGLLLISDEIVDTDTAEMTDVSTPYDRLPAKSPSVADIQQFLKLVNLRNQTSFPTQI</sequence>
<dbReference type="InterPro" id="IPR029281">
    <property type="entry name" value="FAM194_C"/>
</dbReference>
<dbReference type="EMBL" id="JACKWZ010000098">
    <property type="protein sequence ID" value="KAF9415993.1"/>
    <property type="molecule type" value="Genomic_DNA"/>
</dbReference>
<proteinExistence type="predicted"/>